<feature type="domain" description="MobA-like NTP transferase" evidence="2">
    <location>
        <begin position="6"/>
        <end position="168"/>
    </location>
</feature>
<dbReference type="SUPFAM" id="SSF53448">
    <property type="entry name" value="Nucleotide-diphospho-sugar transferases"/>
    <property type="match status" value="1"/>
</dbReference>
<keyword evidence="1" id="KW-0808">Transferase</keyword>
<sequence>MDKVDAVVLAGGGGIEEGAPVKALLPIGSRVMVDYVVEALKNSRGIERIVLVGPDELRSHYDQTAGFLFAEQGSTPLRSFAEGVGVLDTSNTWVMACTGDIPFLTTAAVDDFISKCFEREADFYYPIVKKETVESRFPGVKRTYASLRDGTFTGGNLLLVRREIISRCLSIAEEFVRLRKKPVALARLVGLGILWSYFFGQLTVPVAERRVSELVGVRGRAVISDYPEIGVDMDKASDLELIQELSGE</sequence>
<name>A0A0B7MB54_9FIRM</name>
<keyword evidence="4" id="KW-1185">Reference proteome</keyword>
<reference evidence="4" key="1">
    <citation type="submission" date="2015-01" db="EMBL/GenBank/DDBJ databases">
        <authorList>
            <person name="Manzoor Shahid"/>
            <person name="Zubair Saima"/>
        </authorList>
    </citation>
    <scope>NUCLEOTIDE SEQUENCE [LARGE SCALE GENOMIC DNA]</scope>
    <source>
        <strain evidence="4">Sp3</strain>
    </source>
</reference>
<evidence type="ECO:0000256" key="1">
    <source>
        <dbReference type="ARBA" id="ARBA00022679"/>
    </source>
</evidence>
<dbReference type="GO" id="GO:0016779">
    <property type="term" value="F:nucleotidyltransferase activity"/>
    <property type="evidence" value="ECO:0007669"/>
    <property type="project" value="UniProtKB-ARBA"/>
</dbReference>
<organism evidence="3 4">
    <name type="scientific">Syntrophaceticus schinkii</name>
    <dbReference type="NCBI Taxonomy" id="499207"/>
    <lineage>
        <taxon>Bacteria</taxon>
        <taxon>Bacillati</taxon>
        <taxon>Bacillota</taxon>
        <taxon>Clostridia</taxon>
        <taxon>Thermoanaerobacterales</taxon>
        <taxon>Thermoanaerobacterales Family III. Incertae Sedis</taxon>
        <taxon>Syntrophaceticus</taxon>
    </lineage>
</organism>
<evidence type="ECO:0000313" key="4">
    <source>
        <dbReference type="Proteomes" id="UP000046155"/>
    </source>
</evidence>
<gene>
    <name evidence="3" type="ORF">SSCH_10009</name>
</gene>
<dbReference type="AlphaFoldDB" id="A0A0B7MB54"/>
<dbReference type="EMBL" id="CDRZ01000001">
    <property type="protein sequence ID" value="CEO87275.1"/>
    <property type="molecule type" value="Genomic_DNA"/>
</dbReference>
<dbReference type="Gene3D" id="3.90.550.10">
    <property type="entry name" value="Spore Coat Polysaccharide Biosynthesis Protein SpsA, Chain A"/>
    <property type="match status" value="1"/>
</dbReference>
<dbReference type="Pfam" id="PF12804">
    <property type="entry name" value="NTP_transf_3"/>
    <property type="match status" value="1"/>
</dbReference>
<dbReference type="Proteomes" id="UP000046155">
    <property type="component" value="Unassembled WGS sequence"/>
</dbReference>
<evidence type="ECO:0000259" key="2">
    <source>
        <dbReference type="Pfam" id="PF12804"/>
    </source>
</evidence>
<proteinExistence type="predicted"/>
<dbReference type="InterPro" id="IPR029044">
    <property type="entry name" value="Nucleotide-diphossugar_trans"/>
</dbReference>
<dbReference type="PANTHER" id="PTHR19136">
    <property type="entry name" value="MOLYBDENUM COFACTOR GUANYLYLTRANSFERASE"/>
    <property type="match status" value="1"/>
</dbReference>
<dbReference type="PANTHER" id="PTHR19136:SF81">
    <property type="entry name" value="MOLYBDENUM COFACTOR GUANYLYLTRANSFERASE"/>
    <property type="match status" value="1"/>
</dbReference>
<protein>
    <recommendedName>
        <fullName evidence="2">MobA-like NTP transferase domain-containing protein</fullName>
    </recommendedName>
</protein>
<dbReference type="InterPro" id="IPR025877">
    <property type="entry name" value="MobA-like_NTP_Trfase"/>
</dbReference>
<evidence type="ECO:0000313" key="3">
    <source>
        <dbReference type="EMBL" id="CEO87275.1"/>
    </source>
</evidence>
<accession>A0A0B7MB54</accession>